<dbReference type="InterPro" id="IPR000719">
    <property type="entry name" value="Prot_kinase_dom"/>
</dbReference>
<evidence type="ECO:0000256" key="3">
    <source>
        <dbReference type="ARBA" id="ARBA00022527"/>
    </source>
</evidence>
<sequence length="1061" mass="122978">MTSTSSTPVPSIINYDYNEQSQSRMTKFLIHYNQLSTVIYLPNDIRLENFLTNIRSICQFPSSYDIFTIKWLDESSDAITISSQRELYTAIRLYHKNNDKELHVHVFNTTPDEPGLLCAGEDRIIYRRGARRWRKLYLINGHRYQAKRFSTTAACTVCNDRLWGLGRQGYKCIDCRVLVHKRCVKQLRIVCGSSTSVSPQPLQQKTNLDNTTKQSGDSGRPLSTVNQKTPTTVENQHQHNGFHPHHPHHHQPLHPQDNIGRHRPSGASCMNARDPMAKQKMSAINEPGPLKRFPGLSDLDQQLSSSTADGSSPYLRNEMVTDDLNSNYIGDSSSSIIGLQDFELLKVIGRGSYAKVFLAEYRPRYRMSSTITNGYNQNQQPRLYAMKVIKKSIVNDDEDIDWIQCEKNVFEKATNHPFLVGLHSCFQTPSRLFFVIEFVTGGDLMYHMQRQRKLPEAHARFYAAEITVALHFLHEHGVIYRDLKLDNVLLDAEGHIKLTDYGMCKQDLLNGERTSTFCGTPNYIAPEMLKNLDYDFSVDWWALGVLMFEMMAGRSPFEIVGSAENPDLNTEDRLFQVILEQPIRIPRSLTVRAKHVLEGFLNKNPKDRLGCRGPTCRDGFDDIQQHLFFSPIDWVRLESKQIIPPYKPIVANDHDLSHFDPQFTNEDVVLTPEDDEALAKINQNYYYFILFYFSDMDDDFGGFEAADPNTQINAPQTNVPPTWLVETVTPKSDQIDKEKSRISVVDEHARDDNQQIKYGNQNTSDIYQRLEEKLLKTETNLREQEQKLQQIQQQHKKDLEELQDGSKKALTIIVQEYQVNEQILMIEDITKESIKVAVLGERQQNEQIFKRLLQDYISNNELKQTTTADSINTKVERMEFELKSTFNDHLSKCKQELQDFVESRVAESQEQLMRHYTSLIEDLELSLKKMIMTTIDDERKTTKNALLNEKNSSVEFTTELKDSTDKHIRQLFDLQKESIQLQIKDQYQYERTKLLETMNETLTDIKKRFNDVFDEQKQRDQLCLRKHLTCLQLFLHSAKEQLTIINDQMLKTDTDEILLNL</sequence>
<dbReference type="PROSITE" id="PS51745">
    <property type="entry name" value="PB1"/>
    <property type="match status" value="1"/>
</dbReference>
<evidence type="ECO:0000256" key="11">
    <source>
        <dbReference type="ARBA" id="ARBA00022840"/>
    </source>
</evidence>
<dbReference type="SMART" id="SM00220">
    <property type="entry name" value="S_TKc"/>
    <property type="match status" value="1"/>
</dbReference>
<dbReference type="Pfam" id="PF00130">
    <property type="entry name" value="C1_1"/>
    <property type="match status" value="1"/>
</dbReference>
<evidence type="ECO:0000256" key="7">
    <source>
        <dbReference type="ARBA" id="ARBA00022741"/>
    </source>
</evidence>
<dbReference type="AlphaFoldDB" id="A0A813VID7"/>
<evidence type="ECO:0000259" key="17">
    <source>
        <dbReference type="PROSITE" id="PS51745"/>
    </source>
</evidence>
<dbReference type="PROSITE" id="PS00479">
    <property type="entry name" value="ZF_DAG_PE_1"/>
    <property type="match status" value="1"/>
</dbReference>
<feature type="compositionally biased region" description="Basic residues" evidence="13">
    <location>
        <begin position="240"/>
        <end position="252"/>
    </location>
</feature>
<dbReference type="Proteomes" id="UP000663829">
    <property type="component" value="Unassembled WGS sequence"/>
</dbReference>
<dbReference type="SUPFAM" id="SSF57889">
    <property type="entry name" value="Cysteine-rich domain"/>
    <property type="match status" value="1"/>
</dbReference>
<evidence type="ECO:0000256" key="2">
    <source>
        <dbReference type="ARBA" id="ARBA00012429"/>
    </source>
</evidence>
<dbReference type="PROSITE" id="PS50081">
    <property type="entry name" value="ZF_DAG_PE_2"/>
    <property type="match status" value="1"/>
</dbReference>
<dbReference type="InterPro" id="IPR017892">
    <property type="entry name" value="Pkinase_C"/>
</dbReference>
<dbReference type="SUPFAM" id="SSF54277">
    <property type="entry name" value="CAD &amp; PB1 domains"/>
    <property type="match status" value="1"/>
</dbReference>
<keyword evidence="4" id="KW-0597">Phosphoprotein</keyword>
<comment type="caution">
    <text evidence="18">The sequence shown here is derived from an EMBL/GenBank/DDBJ whole genome shotgun (WGS) entry which is preliminary data.</text>
</comment>
<dbReference type="PRINTS" id="PR00008">
    <property type="entry name" value="DAGPEDOMAIN"/>
</dbReference>
<dbReference type="FunFam" id="1.10.510.10:FF:000048">
    <property type="entry name" value="Protein kinase C"/>
    <property type="match status" value="1"/>
</dbReference>
<keyword evidence="12" id="KW-0175">Coiled coil</keyword>
<keyword evidence="10" id="KW-0862">Zinc</keyword>
<evidence type="ECO:0000256" key="8">
    <source>
        <dbReference type="ARBA" id="ARBA00022771"/>
    </source>
</evidence>
<dbReference type="InterPro" id="IPR000270">
    <property type="entry name" value="PB1_dom"/>
</dbReference>
<reference evidence="18" key="1">
    <citation type="submission" date="2021-02" db="EMBL/GenBank/DDBJ databases">
        <authorList>
            <person name="Nowell W R."/>
        </authorList>
    </citation>
    <scope>NUCLEOTIDE SEQUENCE</scope>
</reference>
<evidence type="ECO:0000256" key="1">
    <source>
        <dbReference type="ARBA" id="ARBA00005490"/>
    </source>
</evidence>
<dbReference type="EMBL" id="CAJNOQ010000807">
    <property type="protein sequence ID" value="CAF0840696.1"/>
    <property type="molecule type" value="Genomic_DNA"/>
</dbReference>
<dbReference type="SUPFAM" id="SSF56112">
    <property type="entry name" value="Protein kinase-like (PK-like)"/>
    <property type="match status" value="1"/>
</dbReference>
<evidence type="ECO:0000256" key="12">
    <source>
        <dbReference type="SAM" id="Coils"/>
    </source>
</evidence>
<feature type="domain" description="AGC-kinase C-terminal" evidence="16">
    <location>
        <begin position="630"/>
        <end position="715"/>
    </location>
</feature>
<dbReference type="SMART" id="SM00133">
    <property type="entry name" value="S_TK_X"/>
    <property type="match status" value="1"/>
</dbReference>
<feature type="region of interest" description="Disordered" evidence="13">
    <location>
        <begin position="195"/>
        <end position="316"/>
    </location>
</feature>
<feature type="domain" description="Phorbol-ester/DAG-type" evidence="15">
    <location>
        <begin position="141"/>
        <end position="191"/>
    </location>
</feature>
<gene>
    <name evidence="18" type="ORF">GPM918_LOCUS5549</name>
    <name evidence="19" type="ORF">SRO942_LOCUS5549</name>
</gene>
<proteinExistence type="inferred from homology"/>
<name>A0A813VID7_9BILA</name>
<dbReference type="InterPro" id="IPR008271">
    <property type="entry name" value="Ser/Thr_kinase_AS"/>
</dbReference>
<dbReference type="GO" id="GO:0008270">
    <property type="term" value="F:zinc ion binding"/>
    <property type="evidence" value="ECO:0007669"/>
    <property type="project" value="UniProtKB-KW"/>
</dbReference>
<feature type="coiled-coil region" evidence="12">
    <location>
        <begin position="760"/>
        <end position="805"/>
    </location>
</feature>
<evidence type="ECO:0000259" key="16">
    <source>
        <dbReference type="PROSITE" id="PS51285"/>
    </source>
</evidence>
<keyword evidence="3" id="KW-0723">Serine/threonine-protein kinase</keyword>
<feature type="domain" description="PB1" evidence="17">
    <location>
        <begin position="23"/>
        <end position="109"/>
    </location>
</feature>
<keyword evidence="9" id="KW-0418">Kinase</keyword>
<dbReference type="InterPro" id="IPR020454">
    <property type="entry name" value="DAG/PE-bd"/>
</dbReference>
<dbReference type="SMART" id="SM00109">
    <property type="entry name" value="C1"/>
    <property type="match status" value="1"/>
</dbReference>
<evidence type="ECO:0000256" key="6">
    <source>
        <dbReference type="ARBA" id="ARBA00022723"/>
    </source>
</evidence>
<evidence type="ECO:0000313" key="18">
    <source>
        <dbReference type="EMBL" id="CAF0840696.1"/>
    </source>
</evidence>
<protein>
    <recommendedName>
        <fullName evidence="2">protein kinase C</fullName>
        <ecNumber evidence="2">2.7.11.13</ecNumber>
    </recommendedName>
</protein>
<dbReference type="InterPro" id="IPR002219">
    <property type="entry name" value="PKC_DAG/PE"/>
</dbReference>
<dbReference type="PANTHER" id="PTHR24351">
    <property type="entry name" value="RIBOSOMAL PROTEIN S6 KINASE"/>
    <property type="match status" value="1"/>
</dbReference>
<dbReference type="InterPro" id="IPR053793">
    <property type="entry name" value="PB1-like"/>
</dbReference>
<dbReference type="GO" id="GO:0005524">
    <property type="term" value="F:ATP binding"/>
    <property type="evidence" value="ECO:0007669"/>
    <property type="project" value="UniProtKB-KW"/>
</dbReference>
<keyword evidence="20" id="KW-1185">Reference proteome</keyword>
<dbReference type="InterPro" id="IPR046349">
    <property type="entry name" value="C1-like_sf"/>
</dbReference>
<keyword evidence="7" id="KW-0547">Nucleotide-binding</keyword>
<keyword evidence="8" id="KW-0863">Zinc-finger</keyword>
<dbReference type="Pfam" id="PF00564">
    <property type="entry name" value="PB1"/>
    <property type="match status" value="1"/>
</dbReference>
<dbReference type="GO" id="GO:0004697">
    <property type="term" value="F:diacylglycerol-dependent serine/threonine kinase activity"/>
    <property type="evidence" value="ECO:0007669"/>
    <property type="project" value="UniProtKB-EC"/>
</dbReference>
<dbReference type="EMBL" id="CAJOBC010000807">
    <property type="protein sequence ID" value="CAF3628046.1"/>
    <property type="molecule type" value="Genomic_DNA"/>
</dbReference>
<comment type="similarity">
    <text evidence="1">Belongs to the protein kinase superfamily. AGC Ser/Thr protein kinase family. PKC subfamily.</text>
</comment>
<evidence type="ECO:0000256" key="13">
    <source>
        <dbReference type="SAM" id="MobiDB-lite"/>
    </source>
</evidence>
<feature type="compositionally biased region" description="Polar residues" evidence="13">
    <location>
        <begin position="195"/>
        <end position="235"/>
    </location>
</feature>
<organism evidence="18 20">
    <name type="scientific">Didymodactylos carnosus</name>
    <dbReference type="NCBI Taxonomy" id="1234261"/>
    <lineage>
        <taxon>Eukaryota</taxon>
        <taxon>Metazoa</taxon>
        <taxon>Spiralia</taxon>
        <taxon>Gnathifera</taxon>
        <taxon>Rotifera</taxon>
        <taxon>Eurotatoria</taxon>
        <taxon>Bdelloidea</taxon>
        <taxon>Philodinida</taxon>
        <taxon>Philodinidae</taxon>
        <taxon>Didymodactylos</taxon>
    </lineage>
</organism>
<feature type="compositionally biased region" description="Low complexity" evidence="13">
    <location>
        <begin position="296"/>
        <end position="306"/>
    </location>
</feature>
<evidence type="ECO:0000256" key="5">
    <source>
        <dbReference type="ARBA" id="ARBA00022679"/>
    </source>
</evidence>
<evidence type="ECO:0000313" key="20">
    <source>
        <dbReference type="Proteomes" id="UP000663829"/>
    </source>
</evidence>
<dbReference type="OrthoDB" id="63267at2759"/>
<evidence type="ECO:0000256" key="4">
    <source>
        <dbReference type="ARBA" id="ARBA00022553"/>
    </source>
</evidence>
<dbReference type="FunFam" id="3.30.200.20:FF:000070">
    <property type="entry name" value="Protein kinase C"/>
    <property type="match status" value="1"/>
</dbReference>
<evidence type="ECO:0000259" key="15">
    <source>
        <dbReference type="PROSITE" id="PS50081"/>
    </source>
</evidence>
<dbReference type="Gene3D" id="3.30.200.20">
    <property type="entry name" value="Phosphorylase Kinase, domain 1"/>
    <property type="match status" value="1"/>
</dbReference>
<evidence type="ECO:0000256" key="9">
    <source>
        <dbReference type="ARBA" id="ARBA00022777"/>
    </source>
</evidence>
<dbReference type="PROSITE" id="PS00108">
    <property type="entry name" value="PROTEIN_KINASE_ST"/>
    <property type="match status" value="1"/>
</dbReference>
<dbReference type="SMART" id="SM00666">
    <property type="entry name" value="PB1"/>
    <property type="match status" value="1"/>
</dbReference>
<dbReference type="Gene3D" id="3.10.20.90">
    <property type="entry name" value="Phosphatidylinositol 3-kinase Catalytic Subunit, Chain A, domain 1"/>
    <property type="match status" value="1"/>
</dbReference>
<dbReference type="EC" id="2.7.11.13" evidence="2"/>
<dbReference type="InterPro" id="IPR000961">
    <property type="entry name" value="AGC-kinase_C"/>
</dbReference>
<evidence type="ECO:0000259" key="14">
    <source>
        <dbReference type="PROSITE" id="PS50011"/>
    </source>
</evidence>
<dbReference type="Pfam" id="PF00069">
    <property type="entry name" value="Pkinase"/>
    <property type="match status" value="1"/>
</dbReference>
<keyword evidence="11" id="KW-0067">ATP-binding</keyword>
<dbReference type="PROSITE" id="PS50011">
    <property type="entry name" value="PROTEIN_KINASE_DOM"/>
    <property type="match status" value="1"/>
</dbReference>
<dbReference type="CDD" id="cd20794">
    <property type="entry name" value="C1_aPKC"/>
    <property type="match status" value="1"/>
</dbReference>
<dbReference type="Gene3D" id="1.10.510.10">
    <property type="entry name" value="Transferase(Phosphotransferase) domain 1"/>
    <property type="match status" value="1"/>
</dbReference>
<feature type="domain" description="Protein kinase" evidence="14">
    <location>
        <begin position="342"/>
        <end position="629"/>
    </location>
</feature>
<keyword evidence="5" id="KW-0808">Transferase</keyword>
<dbReference type="PROSITE" id="PS51285">
    <property type="entry name" value="AGC_KINASE_CTER"/>
    <property type="match status" value="1"/>
</dbReference>
<dbReference type="Gene3D" id="3.30.60.20">
    <property type="match status" value="1"/>
</dbReference>
<dbReference type="Proteomes" id="UP000681722">
    <property type="component" value="Unassembled WGS sequence"/>
</dbReference>
<accession>A0A813VID7</accession>
<evidence type="ECO:0000313" key="19">
    <source>
        <dbReference type="EMBL" id="CAF3628046.1"/>
    </source>
</evidence>
<keyword evidence="6" id="KW-0479">Metal-binding</keyword>
<evidence type="ECO:0000256" key="10">
    <source>
        <dbReference type="ARBA" id="ARBA00022833"/>
    </source>
</evidence>
<dbReference type="Pfam" id="PF00433">
    <property type="entry name" value="Pkinase_C"/>
    <property type="match status" value="1"/>
</dbReference>
<dbReference type="InterPro" id="IPR011009">
    <property type="entry name" value="Kinase-like_dom_sf"/>
</dbReference>